<keyword evidence="10" id="KW-1185">Reference proteome</keyword>
<evidence type="ECO:0000256" key="2">
    <source>
        <dbReference type="ARBA" id="ARBA00022670"/>
    </source>
</evidence>
<protein>
    <submittedName>
        <fullName evidence="7">Cell wall-associated NlpC family hydrolase</fullName>
    </submittedName>
    <submittedName>
        <fullName evidence="8">SH3 domain-containing protein</fullName>
    </submittedName>
</protein>
<reference evidence="7 10" key="2">
    <citation type="submission" date="2020-07" db="EMBL/GenBank/DDBJ databases">
        <title>Sequencing the genomes of 1000 actinobacteria strains.</title>
        <authorList>
            <person name="Klenk H.-P."/>
        </authorList>
    </citation>
    <scope>NUCLEOTIDE SEQUENCE [LARGE SCALE GENOMIC DNA]</scope>
    <source>
        <strain evidence="7 10">DSM 45117</strain>
    </source>
</reference>
<dbReference type="Pfam" id="PF08239">
    <property type="entry name" value="SH3_3"/>
    <property type="match status" value="1"/>
</dbReference>
<keyword evidence="4" id="KW-0788">Thiol protease</keyword>
<dbReference type="RefSeq" id="WP_139238893.1">
    <property type="nucleotide sequence ID" value="NZ_FOOI01000004.1"/>
</dbReference>
<proteinExistence type="inferred from homology"/>
<dbReference type="GO" id="GO:0006508">
    <property type="term" value="P:proteolysis"/>
    <property type="evidence" value="ECO:0007669"/>
    <property type="project" value="UniProtKB-KW"/>
</dbReference>
<evidence type="ECO:0000256" key="4">
    <source>
        <dbReference type="ARBA" id="ARBA00022807"/>
    </source>
</evidence>
<organism evidence="8 9">
    <name type="scientific">Actinopolymorpha cephalotaxi</name>
    <dbReference type="NCBI Taxonomy" id="504797"/>
    <lineage>
        <taxon>Bacteria</taxon>
        <taxon>Bacillati</taxon>
        <taxon>Actinomycetota</taxon>
        <taxon>Actinomycetes</taxon>
        <taxon>Propionibacteriales</taxon>
        <taxon>Actinopolymorphaceae</taxon>
        <taxon>Actinopolymorpha</taxon>
    </lineage>
</organism>
<feature type="region of interest" description="Disordered" evidence="5">
    <location>
        <begin position="154"/>
        <end position="174"/>
    </location>
</feature>
<dbReference type="Proteomes" id="UP000199052">
    <property type="component" value="Unassembled WGS sequence"/>
</dbReference>
<dbReference type="EMBL" id="FOOI01000004">
    <property type="protein sequence ID" value="SFG23379.1"/>
    <property type="molecule type" value="Genomic_DNA"/>
</dbReference>
<dbReference type="Gene3D" id="2.30.30.40">
    <property type="entry name" value="SH3 Domains"/>
    <property type="match status" value="1"/>
</dbReference>
<dbReference type="Proteomes" id="UP000533017">
    <property type="component" value="Unassembled WGS sequence"/>
</dbReference>
<keyword evidence="2" id="KW-0645">Protease</keyword>
<reference evidence="8 9" key="1">
    <citation type="submission" date="2016-10" db="EMBL/GenBank/DDBJ databases">
        <authorList>
            <person name="de Groot N.N."/>
        </authorList>
    </citation>
    <scope>NUCLEOTIDE SEQUENCE [LARGE SCALE GENOMIC DNA]</scope>
    <source>
        <strain evidence="8 9">CPCC 202808</strain>
    </source>
</reference>
<evidence type="ECO:0000256" key="1">
    <source>
        <dbReference type="ARBA" id="ARBA00007074"/>
    </source>
</evidence>
<comment type="similarity">
    <text evidence="1">Belongs to the peptidase C40 family.</text>
</comment>
<sequence>MPAPDLSVSATSAVRVAATCLWTGPDAPREIDAPIVAAVPDPRGWAAGLDVPARRDLDDRVLTQLLAGEPVEVLEERGDWLRVVAPWQPSDLDPRGYPGWVPRAHVAQAAAPARREAVVTVESVHLEPDPESGRDDLPAELTYATILPVLAEPGDAESTGSTQAGSTEAGLGPRVRVALPGGGSGWVDARACTVRPTGDGAQVRAEAVLAEARRFVGLPYLWGGMSAFGLDCSGLVHIAFRALGRIVPRDAHDQAEAAKRVPAGEARPGDLYFFARPEKSIHHVGFADGPGSDGTLLHAPGTGQQIREEQMTADRLTTLLDLAGRLAD</sequence>
<dbReference type="PANTHER" id="PTHR47053">
    <property type="entry name" value="MUREIN DD-ENDOPEPTIDASE MEPH-RELATED"/>
    <property type="match status" value="1"/>
</dbReference>
<dbReference type="InterPro" id="IPR051202">
    <property type="entry name" value="Peptidase_C40"/>
</dbReference>
<dbReference type="SUPFAM" id="SSF54001">
    <property type="entry name" value="Cysteine proteinases"/>
    <property type="match status" value="1"/>
</dbReference>
<gene>
    <name evidence="7" type="ORF">FHR37_002202</name>
    <name evidence="8" type="ORF">SAMN05421678_104401</name>
</gene>
<dbReference type="STRING" id="504797.SAMN05421678_104401"/>
<evidence type="ECO:0000256" key="5">
    <source>
        <dbReference type="SAM" id="MobiDB-lite"/>
    </source>
</evidence>
<accession>A0A1I2Q7P5</accession>
<dbReference type="InterPro" id="IPR038765">
    <property type="entry name" value="Papain-like_cys_pep_sf"/>
</dbReference>
<dbReference type="OrthoDB" id="9815778at2"/>
<dbReference type="PROSITE" id="PS51935">
    <property type="entry name" value="NLPC_P60"/>
    <property type="match status" value="1"/>
</dbReference>
<evidence type="ECO:0000313" key="10">
    <source>
        <dbReference type="Proteomes" id="UP000533017"/>
    </source>
</evidence>
<evidence type="ECO:0000313" key="7">
    <source>
        <dbReference type="EMBL" id="NYH83351.1"/>
    </source>
</evidence>
<dbReference type="PANTHER" id="PTHR47053:SF3">
    <property type="entry name" value="GAMMA-D-GLUTAMYL-L-LYSINE DIPEPTIDYL-PEPTIDASE"/>
    <property type="match status" value="1"/>
</dbReference>
<dbReference type="Gene3D" id="3.90.1720.10">
    <property type="entry name" value="endopeptidase domain like (from Nostoc punctiforme)"/>
    <property type="match status" value="1"/>
</dbReference>
<dbReference type="AlphaFoldDB" id="A0A1I2Q7P5"/>
<name>A0A1I2Q7P5_9ACTN</name>
<feature type="domain" description="NlpC/P60" evidence="6">
    <location>
        <begin position="202"/>
        <end position="327"/>
    </location>
</feature>
<dbReference type="Pfam" id="PF00877">
    <property type="entry name" value="NLPC_P60"/>
    <property type="match status" value="1"/>
</dbReference>
<evidence type="ECO:0000256" key="3">
    <source>
        <dbReference type="ARBA" id="ARBA00022801"/>
    </source>
</evidence>
<dbReference type="InterPro" id="IPR003646">
    <property type="entry name" value="SH3-like_bac-type"/>
</dbReference>
<evidence type="ECO:0000259" key="6">
    <source>
        <dbReference type="PROSITE" id="PS51935"/>
    </source>
</evidence>
<evidence type="ECO:0000313" key="8">
    <source>
        <dbReference type="EMBL" id="SFG23379.1"/>
    </source>
</evidence>
<dbReference type="InterPro" id="IPR000064">
    <property type="entry name" value="NLP_P60_dom"/>
</dbReference>
<evidence type="ECO:0000313" key="9">
    <source>
        <dbReference type="Proteomes" id="UP000199052"/>
    </source>
</evidence>
<keyword evidence="3 7" id="KW-0378">Hydrolase</keyword>
<dbReference type="GO" id="GO:0008234">
    <property type="term" value="F:cysteine-type peptidase activity"/>
    <property type="evidence" value="ECO:0007669"/>
    <property type="project" value="UniProtKB-KW"/>
</dbReference>
<dbReference type="EMBL" id="JACBZA010000001">
    <property type="protein sequence ID" value="NYH83351.1"/>
    <property type="molecule type" value="Genomic_DNA"/>
</dbReference>